<dbReference type="EMBL" id="JACSQT010000001">
    <property type="protein sequence ID" value="MBD7935553.1"/>
    <property type="molecule type" value="Genomic_DNA"/>
</dbReference>
<evidence type="ECO:0000259" key="5">
    <source>
        <dbReference type="Pfam" id="PF01343"/>
    </source>
</evidence>
<organism evidence="6 7">
    <name type="scientific">Cytobacillus stercorigallinarum</name>
    <dbReference type="NCBI Taxonomy" id="2762240"/>
    <lineage>
        <taxon>Bacteria</taxon>
        <taxon>Bacillati</taxon>
        <taxon>Bacillota</taxon>
        <taxon>Bacilli</taxon>
        <taxon>Bacillales</taxon>
        <taxon>Bacillaceae</taxon>
        <taxon>Cytobacillus</taxon>
    </lineage>
</organism>
<comment type="similarity">
    <text evidence="1">Belongs to the peptidase S49 family.</text>
</comment>
<sequence>MTAKRWAALGIAAVLFAFSVGINFMSTLASTNFEDTFSNLMATGDDAFTEEIIETGESLNKIAVLNLNGTIQDTGESGSLLASSTYNHNRFMKLLNHVKDDTTVKGVVIKVNTPGGGVVESAQIHDKIVEIQEEANKPVYISMGSMAASGGYYISAPAEKIFASADTMTGSLGVIMQGVNITELADKIGVEFNTIKSGEFKDIMSQTREMTKEEQNILQEMIDNAYQGFVEVIASGREMSENQVRELADGRIYDGRQALDKQLIDGLGYAEDVINKMKNDVGLENAAVIQYSDNVGFGSLLSVAANKVAGNDLQMEGVMKLLTQPNSPRLMYLYAE</sequence>
<keyword evidence="4" id="KW-0720">Serine protease</keyword>
<evidence type="ECO:0000313" key="7">
    <source>
        <dbReference type="Proteomes" id="UP000657931"/>
    </source>
</evidence>
<dbReference type="NCBIfam" id="TIGR00706">
    <property type="entry name" value="SppA_dom"/>
    <property type="match status" value="1"/>
</dbReference>
<dbReference type="InterPro" id="IPR029045">
    <property type="entry name" value="ClpP/crotonase-like_dom_sf"/>
</dbReference>
<accession>A0ABR8QJ49</accession>
<dbReference type="SUPFAM" id="SSF52096">
    <property type="entry name" value="ClpP/crotonase"/>
    <property type="match status" value="1"/>
</dbReference>
<dbReference type="Gene3D" id="3.90.226.10">
    <property type="entry name" value="2-enoyl-CoA Hydratase, Chain A, domain 1"/>
    <property type="match status" value="1"/>
</dbReference>
<reference evidence="6 7" key="1">
    <citation type="submission" date="2020-08" db="EMBL/GenBank/DDBJ databases">
        <title>A Genomic Blueprint of the Chicken Gut Microbiome.</title>
        <authorList>
            <person name="Gilroy R."/>
            <person name="Ravi A."/>
            <person name="Getino M."/>
            <person name="Pursley I."/>
            <person name="Horton D.L."/>
            <person name="Alikhan N.-F."/>
            <person name="Baker D."/>
            <person name="Gharbi K."/>
            <person name="Hall N."/>
            <person name="Watson M."/>
            <person name="Adriaenssens E.M."/>
            <person name="Foster-Nyarko E."/>
            <person name="Jarju S."/>
            <person name="Secka A."/>
            <person name="Antonio M."/>
            <person name="Oren A."/>
            <person name="Chaudhuri R."/>
            <person name="La Ragione R.M."/>
            <person name="Hildebrand F."/>
            <person name="Pallen M.J."/>
        </authorList>
    </citation>
    <scope>NUCLEOTIDE SEQUENCE [LARGE SCALE GENOMIC DNA]</scope>
    <source>
        <strain evidence="6 7">Sa5YUA1</strain>
    </source>
</reference>
<keyword evidence="3" id="KW-0378">Hydrolase</keyword>
<feature type="domain" description="Peptidase S49" evidence="5">
    <location>
        <begin position="133"/>
        <end position="283"/>
    </location>
</feature>
<dbReference type="CDD" id="cd07023">
    <property type="entry name" value="S49_Sppa_N_C"/>
    <property type="match status" value="1"/>
</dbReference>
<gene>
    <name evidence="6" type="primary">sppA</name>
    <name evidence="6" type="ORF">H9655_00800</name>
</gene>
<dbReference type="InterPro" id="IPR002142">
    <property type="entry name" value="Peptidase_S49"/>
</dbReference>
<dbReference type="InterPro" id="IPR047272">
    <property type="entry name" value="S49_SppA_C"/>
</dbReference>
<keyword evidence="2" id="KW-0645">Protease</keyword>
<evidence type="ECO:0000256" key="4">
    <source>
        <dbReference type="ARBA" id="ARBA00022825"/>
    </source>
</evidence>
<protein>
    <submittedName>
        <fullName evidence="6">Signal peptide peptidase SppA</fullName>
    </submittedName>
</protein>
<dbReference type="Proteomes" id="UP000657931">
    <property type="component" value="Unassembled WGS sequence"/>
</dbReference>
<dbReference type="RefSeq" id="WP_191809966.1">
    <property type="nucleotide sequence ID" value="NZ_JACSQT010000001.1"/>
</dbReference>
<evidence type="ECO:0000256" key="3">
    <source>
        <dbReference type="ARBA" id="ARBA00022801"/>
    </source>
</evidence>
<dbReference type="PANTHER" id="PTHR42987">
    <property type="entry name" value="PEPTIDASE S49"/>
    <property type="match status" value="1"/>
</dbReference>
<dbReference type="InterPro" id="IPR004635">
    <property type="entry name" value="Pept_S49_SppA"/>
</dbReference>
<evidence type="ECO:0000313" key="6">
    <source>
        <dbReference type="EMBL" id="MBD7935553.1"/>
    </source>
</evidence>
<keyword evidence="7" id="KW-1185">Reference proteome</keyword>
<dbReference type="Pfam" id="PF01343">
    <property type="entry name" value="Peptidase_S49"/>
    <property type="match status" value="1"/>
</dbReference>
<comment type="caution">
    <text evidence="6">The sequence shown here is derived from an EMBL/GenBank/DDBJ whole genome shotgun (WGS) entry which is preliminary data.</text>
</comment>
<dbReference type="PANTHER" id="PTHR42987:SF7">
    <property type="entry name" value="SIGNAL PEPTIDE PEPTIDASE SPPA-RELATED"/>
    <property type="match status" value="1"/>
</dbReference>
<name>A0ABR8QJ49_9BACI</name>
<proteinExistence type="inferred from homology"/>
<evidence type="ECO:0000256" key="2">
    <source>
        <dbReference type="ARBA" id="ARBA00022670"/>
    </source>
</evidence>
<evidence type="ECO:0000256" key="1">
    <source>
        <dbReference type="ARBA" id="ARBA00008683"/>
    </source>
</evidence>